<comment type="caution">
    <text evidence="1">The sequence shown here is derived from an EMBL/GenBank/DDBJ whole genome shotgun (WGS) entry which is preliminary data.</text>
</comment>
<evidence type="ECO:0000313" key="2">
    <source>
        <dbReference type="Proteomes" id="UP000031166"/>
    </source>
</evidence>
<name>A0A0B4CHF9_9CAUL</name>
<accession>A0A0B4CHF9</accession>
<dbReference type="EMBL" id="JWSY01000003">
    <property type="protein sequence ID" value="KIC60709.1"/>
    <property type="molecule type" value="Genomic_DNA"/>
</dbReference>
<evidence type="ECO:0000313" key="1">
    <source>
        <dbReference type="EMBL" id="KIC60709.1"/>
    </source>
</evidence>
<organism evidence="1 2">
    <name type="scientific">Brevundimonas nasdae</name>
    <dbReference type="NCBI Taxonomy" id="172043"/>
    <lineage>
        <taxon>Bacteria</taxon>
        <taxon>Pseudomonadati</taxon>
        <taxon>Pseudomonadota</taxon>
        <taxon>Alphaproteobacteria</taxon>
        <taxon>Caulobacterales</taxon>
        <taxon>Caulobacteraceae</taxon>
        <taxon>Brevundimonas</taxon>
    </lineage>
</organism>
<protein>
    <submittedName>
        <fullName evidence="1">Uncharacterized protein</fullName>
    </submittedName>
</protein>
<gene>
    <name evidence="1" type="ORF">RM53_00970</name>
</gene>
<dbReference type="STRING" id="172043.RM53_00970"/>
<dbReference type="Proteomes" id="UP000031166">
    <property type="component" value="Unassembled WGS sequence"/>
</dbReference>
<sequence length="126" mass="14610">METHFRMGDSIPVGRTISGPTHEIGCFECMFHNGQSLFGQAFFPPLLRFKSYMPNGARTFVLVFEQGDRCDKDALRRKVPANISKEVGKQFTRQMFENFPCRYNIERSDLRSVVKYAERLKYVACI</sequence>
<proteinExistence type="predicted"/>
<reference evidence="1 2" key="1">
    <citation type="submission" date="2014-12" db="EMBL/GenBank/DDBJ databases">
        <title>Genome sequencing of Brevundimonas nasdae TPW30.</title>
        <authorList>
            <person name="Tan P.W."/>
            <person name="Chan K.-G."/>
        </authorList>
    </citation>
    <scope>NUCLEOTIDE SEQUENCE [LARGE SCALE GENOMIC DNA]</scope>
    <source>
        <strain evidence="1 2">TPW30</strain>
    </source>
</reference>
<dbReference type="AlphaFoldDB" id="A0A0B4CHF9"/>